<sequence>MPTRKKHAPSSDGMAPRQGDKARGSKAHNDTDEEMKSEVNKIRCYMDLLDEYSLHHFVIWKGRVIRDTPEFTSLARTHQASWSSIDRCVSILEEIMTMNSVPLAVIDGKKLGELAQFDLERVDEADLCSVIANLEQIKPLLRHTRIVPNGPSAAQLAAIAIQARARGFLQRSKFLVLQNRRNAAVTLQRLARGRRARNLLGVRLVERRREAESRWQELQDGLRGNWENVRNQERVLVLLLAAIDDKERGLHVSCMHWLVDPKVHLVCVSASQPDEDVLEYHRKIMEMNGVRDARRRITVVVPENVSLFYSRLSLASLLLYSPGCLERVITIVKGKPAMILSGEAGWQEKKLAVALGTPVLSADPATARFCQTQSGMKRVFAAADVSAPIGAHDVYDEEDLMVALTKLIACNIEVRRWHIKLDTCQGNRGLAVLDTSSLPCMASLKREKAQLERANGGPAGVWHHPDVQLLARARLLKTLRRCLHRVLFICNSESYPTWAFFLGHLARVGGVIEAEALETRSYPTCSVFVSPVGEIICLAETERLLDASFHNVGCVYPQRCVSSRALRGAAVAVSRELCARGVMGYASIHFVVFWDKSVEAPRLWATGLELGLSVSAFSFCFFRSLTNSPGRSQDFGCYEEPTNGSDTEREGQLHYIYISQAHHPSLRSLRIPVFFKLCRLEGISFDLSTQVGTIFNLVDSLACGMVGVLVTAQSRRAALEKAQGALKFVRRMAREVFVSSSGKEEPLSKEMWCIGQEVLRLKAAKPERSGRKES</sequence>
<reference evidence="3 4" key="1">
    <citation type="journal article" date="2010" name="Nature">
        <title>The Ectocarpus genome and the independent evolution of multicellularity in brown algae.</title>
        <authorList>
            <person name="Cock J.M."/>
            <person name="Sterck L."/>
            <person name="Rouze P."/>
            <person name="Scornet D."/>
            <person name="Allen A.E."/>
            <person name="Amoutzias G."/>
            <person name="Anthouard V."/>
            <person name="Artiguenave F."/>
            <person name="Aury J.M."/>
            <person name="Badger J.H."/>
            <person name="Beszteri B."/>
            <person name="Billiau K."/>
            <person name="Bonnet E."/>
            <person name="Bothwell J.H."/>
            <person name="Bowler C."/>
            <person name="Boyen C."/>
            <person name="Brownlee C."/>
            <person name="Carrano C.J."/>
            <person name="Charrier B."/>
            <person name="Cho G.Y."/>
            <person name="Coelho S.M."/>
            <person name="Collen J."/>
            <person name="Corre E."/>
            <person name="Da Silva C."/>
            <person name="Delage L."/>
            <person name="Delaroque N."/>
            <person name="Dittami S.M."/>
            <person name="Doulbeau S."/>
            <person name="Elias M."/>
            <person name="Farnham G."/>
            <person name="Gachon C.M."/>
            <person name="Gschloessl B."/>
            <person name="Heesch S."/>
            <person name="Jabbari K."/>
            <person name="Jubin C."/>
            <person name="Kawai H."/>
            <person name="Kimura K."/>
            <person name="Kloareg B."/>
            <person name="Kupper F.C."/>
            <person name="Lang D."/>
            <person name="Le Bail A."/>
            <person name="Leblanc C."/>
            <person name="Lerouge P."/>
            <person name="Lohr M."/>
            <person name="Lopez P.J."/>
            <person name="Martens C."/>
            <person name="Maumus F."/>
            <person name="Michel G."/>
            <person name="Miranda-Saavedra D."/>
            <person name="Morales J."/>
            <person name="Moreau H."/>
            <person name="Motomura T."/>
            <person name="Nagasato C."/>
            <person name="Napoli C.A."/>
            <person name="Nelson D.R."/>
            <person name="Nyvall-Collen P."/>
            <person name="Peters A.F."/>
            <person name="Pommier C."/>
            <person name="Potin P."/>
            <person name="Poulain J."/>
            <person name="Quesneville H."/>
            <person name="Read B."/>
            <person name="Rensing S.A."/>
            <person name="Ritter A."/>
            <person name="Rousvoal S."/>
            <person name="Samanta M."/>
            <person name="Samson G."/>
            <person name="Schroeder D.C."/>
            <person name="Segurens B."/>
            <person name="Strittmatter M."/>
            <person name="Tonon T."/>
            <person name="Tregear J.W."/>
            <person name="Valentin K."/>
            <person name="von Dassow P."/>
            <person name="Yamagishi T."/>
            <person name="Van de Peer Y."/>
            <person name="Wincker P."/>
        </authorList>
    </citation>
    <scope>NUCLEOTIDE SEQUENCE [LARGE SCALE GENOMIC DNA]</scope>
    <source>
        <strain evidence="4">Ec32 / CCAP1310/4</strain>
    </source>
</reference>
<dbReference type="OMA" id="MHEFIIR"/>
<dbReference type="Pfam" id="PF24923">
    <property type="entry name" value="ATP-grasp_IQCH"/>
    <property type="match status" value="1"/>
</dbReference>
<dbReference type="InParanoid" id="D8LEU2"/>
<organism evidence="3 4">
    <name type="scientific">Ectocarpus siliculosus</name>
    <name type="common">Brown alga</name>
    <name type="synonym">Conferva siliculosa</name>
    <dbReference type="NCBI Taxonomy" id="2880"/>
    <lineage>
        <taxon>Eukaryota</taxon>
        <taxon>Sar</taxon>
        <taxon>Stramenopiles</taxon>
        <taxon>Ochrophyta</taxon>
        <taxon>PX clade</taxon>
        <taxon>Phaeophyceae</taxon>
        <taxon>Ectocarpales</taxon>
        <taxon>Ectocarpaceae</taxon>
        <taxon>Ectocarpus</taxon>
    </lineage>
</organism>
<dbReference type="SMART" id="SM00015">
    <property type="entry name" value="IQ"/>
    <property type="match status" value="2"/>
</dbReference>
<dbReference type="PROSITE" id="PS50096">
    <property type="entry name" value="IQ"/>
    <property type="match status" value="2"/>
</dbReference>
<dbReference type="PANTHER" id="PTHR14465:SF0">
    <property type="entry name" value="IQ DOMAIN-CONTAINING PROTEIN H"/>
    <property type="match status" value="1"/>
</dbReference>
<dbReference type="Proteomes" id="UP000002630">
    <property type="component" value="Linkage Group LG11"/>
</dbReference>
<dbReference type="PANTHER" id="PTHR14465">
    <property type="entry name" value="IQ DOMAIN-CONTAINING PROTEIN H"/>
    <property type="match status" value="1"/>
</dbReference>
<dbReference type="InterPro" id="IPR038752">
    <property type="entry name" value="IQCH"/>
</dbReference>
<dbReference type="eggNOG" id="ENOG502QSF3">
    <property type="taxonomic scope" value="Eukaryota"/>
</dbReference>
<dbReference type="AlphaFoldDB" id="D8LEU2"/>
<dbReference type="Gene3D" id="1.20.5.190">
    <property type="match status" value="1"/>
</dbReference>
<evidence type="ECO:0000313" key="3">
    <source>
        <dbReference type="EMBL" id="CBN79762.1"/>
    </source>
</evidence>
<dbReference type="STRING" id="2880.D8LEU2"/>
<dbReference type="InterPro" id="IPR056855">
    <property type="entry name" value="ATP-grasp_IQCH"/>
</dbReference>
<accession>D8LEU2</accession>
<dbReference type="InterPro" id="IPR000048">
    <property type="entry name" value="IQ_motif_EF-hand-BS"/>
</dbReference>
<dbReference type="EMBL" id="FN649736">
    <property type="protein sequence ID" value="CBN79762.1"/>
    <property type="molecule type" value="Genomic_DNA"/>
</dbReference>
<proteinExistence type="predicted"/>
<evidence type="ECO:0000259" key="2">
    <source>
        <dbReference type="Pfam" id="PF24923"/>
    </source>
</evidence>
<name>D8LEU2_ECTSI</name>
<evidence type="ECO:0000313" key="4">
    <source>
        <dbReference type="Proteomes" id="UP000002630"/>
    </source>
</evidence>
<dbReference type="Pfam" id="PF00612">
    <property type="entry name" value="IQ"/>
    <property type="match status" value="2"/>
</dbReference>
<keyword evidence="4" id="KW-1185">Reference proteome</keyword>
<feature type="compositionally biased region" description="Basic and acidic residues" evidence="1">
    <location>
        <begin position="18"/>
        <end position="35"/>
    </location>
</feature>
<protein>
    <recommendedName>
        <fullName evidence="2">IQCH-like ATP-grasp domain-containing protein</fullName>
    </recommendedName>
</protein>
<gene>
    <name evidence="3" type="ORF">Esi_0014_0057</name>
</gene>
<evidence type="ECO:0000256" key="1">
    <source>
        <dbReference type="SAM" id="MobiDB-lite"/>
    </source>
</evidence>
<dbReference type="EMBL" id="FN648000">
    <property type="protein sequence ID" value="CBN79762.1"/>
    <property type="molecule type" value="Genomic_DNA"/>
</dbReference>
<dbReference type="OrthoDB" id="2117703at2759"/>
<feature type="region of interest" description="Disordered" evidence="1">
    <location>
        <begin position="1"/>
        <end position="35"/>
    </location>
</feature>
<feature type="domain" description="IQCH-like ATP-grasp" evidence="2">
    <location>
        <begin position="364"/>
        <end position="622"/>
    </location>
</feature>